<proteinExistence type="predicted"/>
<dbReference type="OrthoDB" id="4734761at2759"/>
<feature type="non-terminal residue" evidence="2">
    <location>
        <position position="286"/>
    </location>
</feature>
<feature type="compositionally biased region" description="Low complexity" evidence="1">
    <location>
        <begin position="172"/>
        <end position="182"/>
    </location>
</feature>
<evidence type="ECO:0000313" key="3">
    <source>
        <dbReference type="Proteomes" id="UP000756346"/>
    </source>
</evidence>
<feature type="region of interest" description="Disordered" evidence="1">
    <location>
        <begin position="154"/>
        <end position="237"/>
    </location>
</feature>
<reference evidence="2" key="1">
    <citation type="journal article" date="2021" name="Nat. Commun.">
        <title>Genetic determinants of endophytism in the Arabidopsis root mycobiome.</title>
        <authorList>
            <person name="Mesny F."/>
            <person name="Miyauchi S."/>
            <person name="Thiergart T."/>
            <person name="Pickel B."/>
            <person name="Atanasova L."/>
            <person name="Karlsson M."/>
            <person name="Huettel B."/>
            <person name="Barry K.W."/>
            <person name="Haridas S."/>
            <person name="Chen C."/>
            <person name="Bauer D."/>
            <person name="Andreopoulos W."/>
            <person name="Pangilinan J."/>
            <person name="LaButti K."/>
            <person name="Riley R."/>
            <person name="Lipzen A."/>
            <person name="Clum A."/>
            <person name="Drula E."/>
            <person name="Henrissat B."/>
            <person name="Kohler A."/>
            <person name="Grigoriev I.V."/>
            <person name="Martin F.M."/>
            <person name="Hacquard S."/>
        </authorList>
    </citation>
    <scope>NUCLEOTIDE SEQUENCE</scope>
    <source>
        <strain evidence="2">MPI-CAGE-CH-0230</strain>
    </source>
</reference>
<evidence type="ECO:0000313" key="2">
    <source>
        <dbReference type="EMBL" id="KAH7041601.1"/>
    </source>
</evidence>
<dbReference type="Proteomes" id="UP000756346">
    <property type="component" value="Unassembled WGS sequence"/>
</dbReference>
<dbReference type="EMBL" id="JAGTJQ010000001">
    <property type="protein sequence ID" value="KAH7041601.1"/>
    <property type="molecule type" value="Genomic_DNA"/>
</dbReference>
<protein>
    <submittedName>
        <fullName evidence="2">Uncharacterized protein</fullName>
    </submittedName>
</protein>
<name>A0A9P8YJE6_9PEZI</name>
<feature type="compositionally biased region" description="Acidic residues" evidence="1">
    <location>
        <begin position="154"/>
        <end position="170"/>
    </location>
</feature>
<comment type="caution">
    <text evidence="2">The sequence shown here is derived from an EMBL/GenBank/DDBJ whole genome shotgun (WGS) entry which is preliminary data.</text>
</comment>
<gene>
    <name evidence="2" type="ORF">B0I36DRAFT_313103</name>
</gene>
<evidence type="ECO:0000256" key="1">
    <source>
        <dbReference type="SAM" id="MobiDB-lite"/>
    </source>
</evidence>
<keyword evidence="3" id="KW-1185">Reference proteome</keyword>
<organism evidence="2 3">
    <name type="scientific">Microdochium trichocladiopsis</name>
    <dbReference type="NCBI Taxonomy" id="1682393"/>
    <lineage>
        <taxon>Eukaryota</taxon>
        <taxon>Fungi</taxon>
        <taxon>Dikarya</taxon>
        <taxon>Ascomycota</taxon>
        <taxon>Pezizomycotina</taxon>
        <taxon>Sordariomycetes</taxon>
        <taxon>Xylariomycetidae</taxon>
        <taxon>Xylariales</taxon>
        <taxon>Microdochiaceae</taxon>
        <taxon>Microdochium</taxon>
    </lineage>
</organism>
<accession>A0A9P8YJE6</accession>
<sequence>MQGDIFQLEDILRHQAQDPITPPPKAALAIRHYYYDDEAESPIISVYNEDDISAYLFHGISPVASFHQDDDAVQDYTPVKTAPVRDEAPTSTSTSQAHYLEAIAGAFDDYYTDAPSVILADTTATPAKHYPRHKSTKNNNNIRFSVYQYHSDDEDECAISTDDEDNDEDLYSNSSSGSSNNGDPVTRTANTSRPCRHFHTHHIGSPPGSDMPPVRPVLDRKRDSAAAAEARRSQALQQPGAAAVKAAAGFAALPAEQHVDHIEGPLMSWWPLPVEQLEFDWNERFY</sequence>
<dbReference type="AlphaFoldDB" id="A0A9P8YJE6"/>
<feature type="compositionally biased region" description="Basic and acidic residues" evidence="1">
    <location>
        <begin position="217"/>
        <end position="232"/>
    </location>
</feature>
<dbReference type="GeneID" id="70182132"/>
<dbReference type="RefSeq" id="XP_046019656.1">
    <property type="nucleotide sequence ID" value="XM_046152586.1"/>
</dbReference>